<evidence type="ECO:0000313" key="3">
    <source>
        <dbReference type="Proteomes" id="UP000215693"/>
    </source>
</evidence>
<reference evidence="2 3" key="2">
    <citation type="submission" date="2017-09" db="EMBL/GenBank/DDBJ databases">
        <title>Tripartite evolution among Lactobacillus johnsonii, Lactobacillus taiwanensis, Lactobacillus reuteri and their rodent host.</title>
        <authorList>
            <person name="Wang T."/>
            <person name="Knowles S."/>
            <person name="Cheng C."/>
        </authorList>
    </citation>
    <scope>NUCLEOTIDE SEQUENCE [LARGE SCALE GENOMIC DNA]</scope>
    <source>
        <strain evidence="2 3">117c</strain>
    </source>
</reference>
<name>A0A256MH32_LACJH</name>
<gene>
    <name evidence="2" type="ORF">CBF50_02845</name>
    <name evidence="1" type="ORF">K8V69_00355</name>
</gene>
<dbReference type="AlphaFoldDB" id="A0A256MH32"/>
<reference evidence="1" key="4">
    <citation type="submission" date="2021-09" db="EMBL/GenBank/DDBJ databases">
        <authorList>
            <person name="Gilroy R."/>
        </authorList>
    </citation>
    <scope>NUCLEOTIDE SEQUENCE</scope>
    <source>
        <strain evidence="1">CHK192-2623</strain>
    </source>
</reference>
<dbReference type="RefSeq" id="WP_094497653.1">
    <property type="nucleotide sequence ID" value="NZ_CP039261.1"/>
</dbReference>
<reference evidence="2 3" key="1">
    <citation type="submission" date="2017-04" db="EMBL/GenBank/DDBJ databases">
        <authorList>
            <person name="Lin X.B."/>
            <person name="Stothard P."/>
            <person name="Tasseva G."/>
            <person name="Walter J."/>
        </authorList>
    </citation>
    <scope>NUCLEOTIDE SEQUENCE [LARGE SCALE GENOMIC DNA]</scope>
    <source>
        <strain evidence="2 3">117c</strain>
    </source>
</reference>
<dbReference type="Proteomes" id="UP000215693">
    <property type="component" value="Unassembled WGS sequence"/>
</dbReference>
<comment type="caution">
    <text evidence="1">The sequence shown here is derived from an EMBL/GenBank/DDBJ whole genome shotgun (WGS) entry which is preliminary data.</text>
</comment>
<reference evidence="1" key="3">
    <citation type="journal article" date="2021" name="PeerJ">
        <title>Extensive microbial diversity within the chicken gut microbiome revealed by metagenomics and culture.</title>
        <authorList>
            <person name="Gilroy R."/>
            <person name="Ravi A."/>
            <person name="Getino M."/>
            <person name="Pursley I."/>
            <person name="Horton D.L."/>
            <person name="Alikhan N.F."/>
            <person name="Baker D."/>
            <person name="Gharbi K."/>
            <person name="Hall N."/>
            <person name="Watson M."/>
            <person name="Adriaenssens E.M."/>
            <person name="Foster-Nyarko E."/>
            <person name="Jarju S."/>
            <person name="Secka A."/>
            <person name="Antonio M."/>
            <person name="Oren A."/>
            <person name="Chaudhuri R.R."/>
            <person name="La Ragione R."/>
            <person name="Hildebrand F."/>
            <person name="Pallen M.J."/>
        </authorList>
    </citation>
    <scope>NUCLEOTIDE SEQUENCE</scope>
    <source>
        <strain evidence="1">CHK192-2623</strain>
    </source>
</reference>
<protein>
    <submittedName>
        <fullName evidence="1">Uncharacterized protein</fullName>
    </submittedName>
</protein>
<dbReference type="EMBL" id="NGOH01000033">
    <property type="protein sequence ID" value="OYS14458.1"/>
    <property type="molecule type" value="Genomic_DNA"/>
</dbReference>
<accession>A0A256MH32</accession>
<dbReference type="Proteomes" id="UP000732527">
    <property type="component" value="Unassembled WGS sequence"/>
</dbReference>
<dbReference type="EMBL" id="DYYQ01000005">
    <property type="protein sequence ID" value="HJE48640.1"/>
    <property type="molecule type" value="Genomic_DNA"/>
</dbReference>
<evidence type="ECO:0000313" key="1">
    <source>
        <dbReference type="EMBL" id="HJE48640.1"/>
    </source>
</evidence>
<proteinExistence type="predicted"/>
<organism evidence="1 4">
    <name type="scientific">Lactobacillus johnsonii</name>
    <dbReference type="NCBI Taxonomy" id="33959"/>
    <lineage>
        <taxon>Bacteria</taxon>
        <taxon>Bacillati</taxon>
        <taxon>Bacillota</taxon>
        <taxon>Bacilli</taxon>
        <taxon>Lactobacillales</taxon>
        <taxon>Lactobacillaceae</taxon>
        <taxon>Lactobacillus</taxon>
    </lineage>
</organism>
<sequence>MKYTKDDFRIDYERCTEVANNSQQFYGTSFFSQLVKQKTIDISKIDNLYQVLLKPAIEQPFRSLDFTPYPIHLSYPSARSFYTIRIFLAISSSKLITKVIGMDKVQIFESKEVKLVPNSYYIVKTCEINKKMYQAIHNTLQVLECGHAIGSIYKLANNLGCKINVTTNDDYDYISLLNEPNLQNGLIKLSDQYINRSSGNYYGMLTNFEEISDMKTLDTVEVKEVMNLMKVLPTDINIMYFKNGGNGYYIDNNQHKLSYEWLQREYPFWDPINGSAITLFELGKNINSNTIETIAFLSQLLCLKNSKINFINRPVKQVLPVHWKKELGLENNKYTPFYALISTKISEDNFNERLY</sequence>
<evidence type="ECO:0000313" key="4">
    <source>
        <dbReference type="Proteomes" id="UP000732527"/>
    </source>
</evidence>
<evidence type="ECO:0000313" key="2">
    <source>
        <dbReference type="EMBL" id="OYS14458.1"/>
    </source>
</evidence>